<evidence type="ECO:0000256" key="6">
    <source>
        <dbReference type="SAM" id="MobiDB-lite"/>
    </source>
</evidence>
<gene>
    <name evidence="8" type="ORF">EGR_06610</name>
</gene>
<sequence length="1057" mass="117003">MLSNGNKRTCVFDRTGFDILQKEFKSSCQFTRVLISILQERVQLENDYAKGLSKLHSRLSKSAVGLSGSVANGWIQTMENLEFEAKAHQDLAEKIVSQLLPTSKAFITAADRDLKPSHLDGILGVVSWLLIAHVYNPSVALIMVDRVDELPWNSVDLHVSSEVDAATSRLQTARREEFKSRKKAFTAYCLTCQNLSTKNNTSSSLDGGNCVGGIDSARRTSTLLLRNRTLRYPSNPITSSSTNSPFKIAMQSASLRRVATLSTTQPSMEMSSTLERHSALPAKAARSVWRAVLDLYQSNLASEEARIEWHSTLYQNSSKLFDLERLRLRTMQETLESYLSAIRESIQSIEKAFQATKDTLAKANVEEDFLSFYGRAVVDLNTTSHYTSHPPLSVPRLSNSKVLHGVDKTQPLAVMGSTQQNLLCLPGEEDSLYTSSKAMQRQTIRQALQKRFLIFPKEEPEFSNEVLADSARRSERAAFARQLIMSVLNVLVRECQKEERTKQGLTNLVHVYSTGPIFTDDATLIEARRRLFSSRCRLAHLLACRARFACLFHLLSPDSSSHSSSLQNRLSEAGFSVESTPTYRRADVVAPLTPPSILLEWPPVSSEVVNLENVPISDLEVINPLIANDMSRFSWMAHADSLFIASDSIGGASSSLADEVEIEEDEEELKGEKVEATELSKLPPVVANGSVARAESGQKKSPVKSRIDRFPVRSAGSVSRKNFPPSSSTNTSKSVTTPSVQKNATAAKLQTPSKFRTLPKTTAQPIRPPLLTIASKASITRQPFAIATRKPERKLTPSKTTKEAPKTVVSNSKPRPMLKSRSKSVPKAPSTTTVPAFSPVLDDTDAFMDDDAEDEGEERENEEGQSSVVPSWQVVIQEKRRITLERVNGCGDALVGKEKVDRVEQEEGKEKGGEEEKLKLENRVDKKTNVTTFFSRLGIRNTKQQKHQQRPVIVTPWRSEPSNGDPASFTPAASDGITTSSLAWETNNPLHMWPSLASLHCIGWAKVTSDYTPQKSGELALLEGEIVSILQKTTATWWIGEIGGKSGRFPVSHVEEF</sequence>
<dbReference type="PANTHER" id="PTHR23065">
    <property type="entry name" value="PROLINE-SERINE-THREONINE PHOSPHATASE INTERACTING PROTEIN 1"/>
    <property type="match status" value="1"/>
</dbReference>
<reference evidence="8 9" key="1">
    <citation type="journal article" date="2013" name="Nat. Genet.">
        <title>The genome of the hydatid tapeworm Echinococcus granulosus.</title>
        <authorList>
            <person name="Zheng H."/>
            <person name="Zhang W."/>
            <person name="Zhang L."/>
            <person name="Zhang Z."/>
            <person name="Li J."/>
            <person name="Lu G."/>
            <person name="Zhu Y."/>
            <person name="Wang Y."/>
            <person name="Huang Y."/>
            <person name="Liu J."/>
            <person name="Kang H."/>
            <person name="Chen J."/>
            <person name="Wang L."/>
            <person name="Chen A."/>
            <person name="Yu S."/>
            <person name="Gao Z."/>
            <person name="Jin L."/>
            <person name="Gu W."/>
            <person name="Wang Z."/>
            <person name="Zhao L."/>
            <person name="Shi B."/>
            <person name="Wen H."/>
            <person name="Lin R."/>
            <person name="Jones M.K."/>
            <person name="Brejova B."/>
            <person name="Vinar T."/>
            <person name="Zhao G."/>
            <person name="McManus D.P."/>
            <person name="Chen Z."/>
            <person name="Zhou Y."/>
            <person name="Wang S."/>
        </authorList>
    </citation>
    <scope>NUCLEOTIDE SEQUENCE [LARGE SCALE GENOMIC DNA]</scope>
</reference>
<feature type="compositionally biased region" description="Basic and acidic residues" evidence="6">
    <location>
        <begin position="789"/>
        <end position="805"/>
    </location>
</feature>
<dbReference type="Gene3D" id="2.30.30.40">
    <property type="entry name" value="SH3 Domains"/>
    <property type="match status" value="1"/>
</dbReference>
<dbReference type="Pfam" id="PF07653">
    <property type="entry name" value="SH3_2"/>
    <property type="match status" value="1"/>
</dbReference>
<dbReference type="OMA" id="RIEWHST"/>
<dbReference type="GO" id="GO:0043226">
    <property type="term" value="C:organelle"/>
    <property type="evidence" value="ECO:0007669"/>
    <property type="project" value="UniProtKB-ARBA"/>
</dbReference>
<dbReference type="InterPro" id="IPR001060">
    <property type="entry name" value="FCH_dom"/>
</dbReference>
<dbReference type="InterPro" id="IPR036028">
    <property type="entry name" value="SH3-like_dom_sf"/>
</dbReference>
<dbReference type="OrthoDB" id="28357at2759"/>
<accession>W6UCR4</accession>
<keyword evidence="4" id="KW-0597">Phosphoprotein</keyword>
<evidence type="ECO:0000256" key="4">
    <source>
        <dbReference type="ARBA" id="ARBA00022553"/>
    </source>
</evidence>
<dbReference type="SUPFAM" id="SSF50044">
    <property type="entry name" value="SH3-domain"/>
    <property type="match status" value="1"/>
</dbReference>
<dbReference type="SMART" id="SM00326">
    <property type="entry name" value="SH3"/>
    <property type="match status" value="1"/>
</dbReference>
<dbReference type="PANTHER" id="PTHR23065:SF7">
    <property type="entry name" value="NOSTRIN, ISOFORM H"/>
    <property type="match status" value="1"/>
</dbReference>
<dbReference type="EMBL" id="APAU02000060">
    <property type="protein sequence ID" value="EUB58521.1"/>
    <property type="molecule type" value="Genomic_DNA"/>
</dbReference>
<keyword evidence="3" id="KW-0963">Cytoplasm</keyword>
<dbReference type="RefSeq" id="XP_024349717.1">
    <property type="nucleotide sequence ID" value="XM_024495859.1"/>
</dbReference>
<feature type="region of interest" description="Disordered" evidence="6">
    <location>
        <begin position="690"/>
        <end position="747"/>
    </location>
</feature>
<evidence type="ECO:0000256" key="1">
    <source>
        <dbReference type="ARBA" id="ARBA00004496"/>
    </source>
</evidence>
<dbReference type="InterPro" id="IPR027267">
    <property type="entry name" value="AH/BAR_dom_sf"/>
</dbReference>
<dbReference type="Gene3D" id="1.20.1270.60">
    <property type="entry name" value="Arfaptin homology (AH) domain/BAR domain"/>
    <property type="match status" value="1"/>
</dbReference>
<comment type="caution">
    <text evidence="8">The sequence shown here is derived from an EMBL/GenBank/DDBJ whole genome shotgun (WGS) entry which is preliminary data.</text>
</comment>
<evidence type="ECO:0000256" key="5">
    <source>
        <dbReference type="PROSITE-ProRule" id="PRU00192"/>
    </source>
</evidence>
<evidence type="ECO:0000313" key="8">
    <source>
        <dbReference type="EMBL" id="EUB58521.1"/>
    </source>
</evidence>
<feature type="compositionally biased region" description="Acidic residues" evidence="6">
    <location>
        <begin position="842"/>
        <end position="863"/>
    </location>
</feature>
<feature type="region of interest" description="Disordered" evidence="6">
    <location>
        <begin position="787"/>
        <end position="869"/>
    </location>
</feature>
<keyword evidence="9" id="KW-1185">Reference proteome</keyword>
<dbReference type="CTD" id="36342325"/>
<dbReference type="GO" id="GO:0005886">
    <property type="term" value="C:plasma membrane"/>
    <property type="evidence" value="ECO:0007669"/>
    <property type="project" value="TreeGrafter"/>
</dbReference>
<evidence type="ECO:0000313" key="9">
    <source>
        <dbReference type="Proteomes" id="UP000019149"/>
    </source>
</evidence>
<dbReference type="InterPro" id="IPR001452">
    <property type="entry name" value="SH3_domain"/>
</dbReference>
<feature type="domain" description="SH3" evidence="7">
    <location>
        <begin position="1000"/>
        <end position="1057"/>
    </location>
</feature>
<comment type="subcellular location">
    <subcellularLocation>
        <location evidence="1">Cytoplasm</location>
    </subcellularLocation>
</comment>
<evidence type="ECO:0000256" key="3">
    <source>
        <dbReference type="ARBA" id="ARBA00022490"/>
    </source>
</evidence>
<evidence type="ECO:0000256" key="2">
    <source>
        <dbReference type="ARBA" id="ARBA00022443"/>
    </source>
</evidence>
<evidence type="ECO:0000259" key="7">
    <source>
        <dbReference type="PROSITE" id="PS50002"/>
    </source>
</evidence>
<dbReference type="Pfam" id="PF00611">
    <property type="entry name" value="FCH"/>
    <property type="match status" value="1"/>
</dbReference>
<feature type="compositionally biased region" description="Low complexity" evidence="6">
    <location>
        <begin position="724"/>
        <end position="739"/>
    </location>
</feature>
<proteinExistence type="predicted"/>
<protein>
    <submittedName>
        <fullName evidence="8">Proto-oncogene vav</fullName>
    </submittedName>
</protein>
<dbReference type="KEGG" id="egl:EGR_06610"/>
<dbReference type="GeneID" id="36342325"/>
<dbReference type="GO" id="GO:0005737">
    <property type="term" value="C:cytoplasm"/>
    <property type="evidence" value="ECO:0007669"/>
    <property type="project" value="TreeGrafter"/>
</dbReference>
<name>W6UCR4_ECHGR</name>
<organism evidence="8 9">
    <name type="scientific">Echinococcus granulosus</name>
    <name type="common">Hydatid tapeworm</name>
    <dbReference type="NCBI Taxonomy" id="6210"/>
    <lineage>
        <taxon>Eukaryota</taxon>
        <taxon>Metazoa</taxon>
        <taxon>Spiralia</taxon>
        <taxon>Lophotrochozoa</taxon>
        <taxon>Platyhelminthes</taxon>
        <taxon>Cestoda</taxon>
        <taxon>Eucestoda</taxon>
        <taxon>Cyclophyllidea</taxon>
        <taxon>Taeniidae</taxon>
        <taxon>Echinococcus</taxon>
        <taxon>Echinococcus granulosus group</taxon>
    </lineage>
</organism>
<dbReference type="PROSITE" id="PS50002">
    <property type="entry name" value="SH3"/>
    <property type="match status" value="1"/>
</dbReference>
<dbReference type="Proteomes" id="UP000019149">
    <property type="component" value="Unassembled WGS sequence"/>
</dbReference>
<dbReference type="SMART" id="SM00055">
    <property type="entry name" value="FCH"/>
    <property type="match status" value="1"/>
</dbReference>
<dbReference type="SUPFAM" id="SSF103657">
    <property type="entry name" value="BAR/IMD domain-like"/>
    <property type="match status" value="2"/>
</dbReference>
<keyword evidence="2 5" id="KW-0728">SH3 domain</keyword>
<dbReference type="AlphaFoldDB" id="W6UCR4"/>